<evidence type="ECO:0000256" key="1">
    <source>
        <dbReference type="SAM" id="MobiDB-lite"/>
    </source>
</evidence>
<keyword evidence="3" id="KW-1185">Reference proteome</keyword>
<dbReference type="InParanoid" id="A0A401G8K3"/>
<accession>A0A401G8K3</accession>
<feature type="region of interest" description="Disordered" evidence="1">
    <location>
        <begin position="57"/>
        <end position="87"/>
    </location>
</feature>
<dbReference type="AlphaFoldDB" id="A0A401G8K3"/>
<comment type="caution">
    <text evidence="2">The sequence shown here is derived from an EMBL/GenBank/DDBJ whole genome shotgun (WGS) entry which is preliminary data.</text>
</comment>
<sequence>MYSTMQPIKLFLNRRFNRSVSCATDSRPSIDSFDSNEYVIQLPVSLIPKLASQSVTPQAGSLQRAQMMDEEDCAWGRPSKKNQGRRH</sequence>
<dbReference type="Proteomes" id="UP000287166">
    <property type="component" value="Unassembled WGS sequence"/>
</dbReference>
<evidence type="ECO:0000313" key="2">
    <source>
        <dbReference type="EMBL" id="GBE78494.1"/>
    </source>
</evidence>
<dbReference type="OrthoDB" id="2756211at2759"/>
<name>A0A401G8K3_9APHY</name>
<evidence type="ECO:0000313" key="3">
    <source>
        <dbReference type="Proteomes" id="UP000287166"/>
    </source>
</evidence>
<dbReference type="GeneID" id="38775411"/>
<proteinExistence type="predicted"/>
<dbReference type="RefSeq" id="XP_027609407.1">
    <property type="nucleotide sequence ID" value="XM_027753606.1"/>
</dbReference>
<organism evidence="2 3">
    <name type="scientific">Sparassis crispa</name>
    <dbReference type="NCBI Taxonomy" id="139825"/>
    <lineage>
        <taxon>Eukaryota</taxon>
        <taxon>Fungi</taxon>
        <taxon>Dikarya</taxon>
        <taxon>Basidiomycota</taxon>
        <taxon>Agaricomycotina</taxon>
        <taxon>Agaricomycetes</taxon>
        <taxon>Polyporales</taxon>
        <taxon>Sparassidaceae</taxon>
        <taxon>Sparassis</taxon>
    </lineage>
</organism>
<reference evidence="2 3" key="1">
    <citation type="journal article" date="2018" name="Sci. Rep.">
        <title>Genome sequence of the cauliflower mushroom Sparassis crispa (Hanabiratake) and its association with beneficial usage.</title>
        <authorList>
            <person name="Kiyama R."/>
            <person name="Furutani Y."/>
            <person name="Kawaguchi K."/>
            <person name="Nakanishi T."/>
        </authorList>
    </citation>
    <scope>NUCLEOTIDE SEQUENCE [LARGE SCALE GENOMIC DNA]</scope>
</reference>
<dbReference type="EMBL" id="BFAD01000001">
    <property type="protein sequence ID" value="GBE78494.1"/>
    <property type="molecule type" value="Genomic_DNA"/>
</dbReference>
<gene>
    <name evidence="2" type="ORF">SCP_0113830</name>
</gene>
<feature type="compositionally biased region" description="Basic residues" evidence="1">
    <location>
        <begin position="78"/>
        <end position="87"/>
    </location>
</feature>
<protein>
    <submittedName>
        <fullName evidence="2">Uncharacterized protein</fullName>
    </submittedName>
</protein>